<dbReference type="PANTHER" id="PTHR43900">
    <property type="entry name" value="GLUTATHIONE S-TRANSFERASE RHO"/>
    <property type="match status" value="1"/>
</dbReference>
<dbReference type="GO" id="GO:0043295">
    <property type="term" value="F:glutathione binding"/>
    <property type="evidence" value="ECO:0007669"/>
    <property type="project" value="TreeGrafter"/>
</dbReference>
<dbReference type="Gene3D" id="1.20.1050.10">
    <property type="match status" value="1"/>
</dbReference>
<evidence type="ECO:0000256" key="5">
    <source>
        <dbReference type="SAM" id="MobiDB-lite"/>
    </source>
</evidence>
<dbReference type="AlphaFoldDB" id="A0A5P1EEF6"/>
<evidence type="ECO:0000256" key="4">
    <source>
        <dbReference type="ARBA" id="ARBA00047960"/>
    </source>
</evidence>
<dbReference type="InterPro" id="IPR004046">
    <property type="entry name" value="GST_C"/>
</dbReference>
<feature type="domain" description="GST N-terminal" evidence="6">
    <location>
        <begin position="7"/>
        <end position="87"/>
    </location>
</feature>
<feature type="compositionally biased region" description="Polar residues" evidence="5">
    <location>
        <begin position="701"/>
        <end position="715"/>
    </location>
</feature>
<comment type="catalytic activity">
    <reaction evidence="4">
        <text>RX + glutathione = an S-substituted glutathione + a halide anion + H(+)</text>
        <dbReference type="Rhea" id="RHEA:16437"/>
        <dbReference type="ChEBI" id="CHEBI:15378"/>
        <dbReference type="ChEBI" id="CHEBI:16042"/>
        <dbReference type="ChEBI" id="CHEBI:17792"/>
        <dbReference type="ChEBI" id="CHEBI:57925"/>
        <dbReference type="ChEBI" id="CHEBI:90779"/>
        <dbReference type="EC" id="2.5.1.18"/>
    </reaction>
</comment>
<gene>
    <name evidence="8" type="ORF">A4U43_C07F23980</name>
</gene>
<keyword evidence="9" id="KW-1185">Reference proteome</keyword>
<dbReference type="InterPro" id="IPR004045">
    <property type="entry name" value="Glutathione_S-Trfase_N"/>
</dbReference>
<feature type="region of interest" description="Disordered" evidence="5">
    <location>
        <begin position="244"/>
        <end position="269"/>
    </location>
</feature>
<dbReference type="InterPro" id="IPR010987">
    <property type="entry name" value="Glutathione-S-Trfase_C-like"/>
</dbReference>
<feature type="compositionally biased region" description="Polar residues" evidence="5">
    <location>
        <begin position="538"/>
        <end position="555"/>
    </location>
</feature>
<dbReference type="OrthoDB" id="249703at2759"/>
<proteinExistence type="inferred from homology"/>
<feature type="domain" description="GST C-terminal" evidence="7">
    <location>
        <begin position="95"/>
        <end position="241"/>
    </location>
</feature>
<dbReference type="InterPro" id="IPR040079">
    <property type="entry name" value="Glutathione_S-Trfase"/>
</dbReference>
<feature type="compositionally biased region" description="Basic and acidic residues" evidence="5">
    <location>
        <begin position="520"/>
        <end position="534"/>
    </location>
</feature>
<comment type="similarity">
    <text evidence="1">Belongs to the GST superfamily. Phi family.</text>
</comment>
<feature type="compositionally biased region" description="Basic and acidic residues" evidence="5">
    <location>
        <begin position="755"/>
        <end position="767"/>
    </location>
</feature>
<feature type="region of interest" description="Disordered" evidence="5">
    <location>
        <begin position="304"/>
        <end position="323"/>
    </location>
</feature>
<dbReference type="SFLD" id="SFLDS00019">
    <property type="entry name" value="Glutathione_Transferase_(cytos"/>
    <property type="match status" value="1"/>
</dbReference>
<dbReference type="Pfam" id="PF00043">
    <property type="entry name" value="GST_C"/>
    <property type="match status" value="1"/>
</dbReference>
<evidence type="ECO:0000313" key="9">
    <source>
        <dbReference type="Proteomes" id="UP000243459"/>
    </source>
</evidence>
<dbReference type="GO" id="GO:0006749">
    <property type="term" value="P:glutathione metabolic process"/>
    <property type="evidence" value="ECO:0007669"/>
    <property type="project" value="TreeGrafter"/>
</dbReference>
<dbReference type="Gene3D" id="3.40.30.10">
    <property type="entry name" value="Glutaredoxin"/>
    <property type="match status" value="1"/>
</dbReference>
<feature type="compositionally biased region" description="Basic and acidic residues" evidence="5">
    <location>
        <begin position="366"/>
        <end position="379"/>
    </location>
</feature>
<dbReference type="EC" id="2.5.1.18" evidence="2"/>
<evidence type="ECO:0000313" key="8">
    <source>
        <dbReference type="EMBL" id="ONK64276.1"/>
    </source>
</evidence>
<feature type="compositionally biased region" description="Basic and acidic residues" evidence="5">
    <location>
        <begin position="603"/>
        <end position="633"/>
    </location>
</feature>
<dbReference type="GO" id="GO:0004364">
    <property type="term" value="F:glutathione transferase activity"/>
    <property type="evidence" value="ECO:0007669"/>
    <property type="project" value="UniProtKB-EC"/>
</dbReference>
<dbReference type="Proteomes" id="UP000243459">
    <property type="component" value="Chromosome 7"/>
</dbReference>
<dbReference type="InterPro" id="IPR034347">
    <property type="entry name" value="GST_Phi_C"/>
</dbReference>
<dbReference type="SFLD" id="SFLDG00358">
    <property type="entry name" value="Main_(cytGST)"/>
    <property type="match status" value="1"/>
</dbReference>
<feature type="compositionally biased region" description="Basic and acidic residues" evidence="5">
    <location>
        <begin position="244"/>
        <end position="258"/>
    </location>
</feature>
<dbReference type="SUPFAM" id="SSF52833">
    <property type="entry name" value="Thioredoxin-like"/>
    <property type="match status" value="1"/>
</dbReference>
<sequence>MATQAPTVKVYYGKPMLPDVSRVLACLHEKDVEFNLIDMYEGQQMNADLVKLQASRTPVSAFEDGNTRLFESRAICRHIVEKYAERGNKYLLGRDLLERASIEQWLKSEQHSFNPPSWALVCHLAFNVEADQALITESERRLSKVLDVYEQRLAVSKFLAGDEFSLADLYHLPNSHYIVGSRKWGYLFESRKNVSKWWEEISSRYSWQEVVKILNEVGLLEEVEVRSNGGYKFLVQKKLQLHSPSEEQKDLTDQEHPTHIPVSTGKSIVLKSTTTPQSSLPLVFDPSREKISKIIQPMNMVDSVKQSVTPQGEKEQQIHQADTANKFAYEPTTTKEAPAGAPSSQTKHEEKIAPDDQSTADSKPLPQEKKEPTDTKPFSRQDTSSESSSDKKEESAKTTGADYGGQPADQQDTGEDNSSKSPKSTDARGTPSEKLGEKKEENTQTSGSDTKGRSADQQDTEKVKSSKAPESTDTKFSSQQDTTGESYSSKSPKPTDAQGTPSEKLGEKKEENTQTTGADTKGRSADQQDTEKGKSSKAPESTDTKFSSQQDTTGESFGEKKDESAKTTEAEYKVRSADQQDTGEDNSSKSSKSTGAQGTPSEKFGEKKEENTPKTGADAKGRSDDQQDTEKVKPSKAPESTDTKFSSQQHTTSESDTKVSSQQGTTSESSRVKREVSAKTIGADYRGQSADQQDTGEDNSSKSPKSTDAQGTPTEKSSEKMEENAQTTGADTTGQSADHGEVNSSNAPKSMESTSAKETDPSTESKK</sequence>
<dbReference type="GO" id="GO:0009636">
    <property type="term" value="P:response to toxic substance"/>
    <property type="evidence" value="ECO:0007669"/>
    <property type="project" value="UniProtKB-ARBA"/>
</dbReference>
<dbReference type="GO" id="GO:0005737">
    <property type="term" value="C:cytoplasm"/>
    <property type="evidence" value="ECO:0007669"/>
    <property type="project" value="TreeGrafter"/>
</dbReference>
<dbReference type="PANTHER" id="PTHR43900:SF96">
    <property type="entry name" value="GLUTATHIONE TRANSFERASE"/>
    <property type="match status" value="1"/>
</dbReference>
<evidence type="ECO:0000259" key="7">
    <source>
        <dbReference type="PROSITE" id="PS50405"/>
    </source>
</evidence>
<accession>A0A5P1EEF6</accession>
<feature type="compositionally biased region" description="Polar residues" evidence="5">
    <location>
        <begin position="724"/>
        <end position="754"/>
    </location>
</feature>
<dbReference type="FunFam" id="1.20.1050.10:FF:000042">
    <property type="entry name" value="Glutathione S-transferase F9"/>
    <property type="match status" value="1"/>
</dbReference>
<dbReference type="PROSITE" id="PS50404">
    <property type="entry name" value="GST_NTER"/>
    <property type="match status" value="1"/>
</dbReference>
<evidence type="ECO:0000259" key="6">
    <source>
        <dbReference type="PROSITE" id="PS50404"/>
    </source>
</evidence>
<organism evidence="8 9">
    <name type="scientific">Asparagus officinalis</name>
    <name type="common">Garden asparagus</name>
    <dbReference type="NCBI Taxonomy" id="4686"/>
    <lineage>
        <taxon>Eukaryota</taxon>
        <taxon>Viridiplantae</taxon>
        <taxon>Streptophyta</taxon>
        <taxon>Embryophyta</taxon>
        <taxon>Tracheophyta</taxon>
        <taxon>Spermatophyta</taxon>
        <taxon>Magnoliopsida</taxon>
        <taxon>Liliopsida</taxon>
        <taxon>Asparagales</taxon>
        <taxon>Asparagaceae</taxon>
        <taxon>Asparagoideae</taxon>
        <taxon>Asparagus</taxon>
    </lineage>
</organism>
<dbReference type="SUPFAM" id="SSF47616">
    <property type="entry name" value="GST C-terminal domain-like"/>
    <property type="match status" value="1"/>
</dbReference>
<feature type="compositionally biased region" description="Polar residues" evidence="5">
    <location>
        <begin position="588"/>
        <end position="600"/>
    </location>
</feature>
<keyword evidence="3" id="KW-0808">Transferase</keyword>
<feature type="compositionally biased region" description="Polar residues" evidence="5">
    <location>
        <begin position="638"/>
        <end position="669"/>
    </location>
</feature>
<dbReference type="InterPro" id="IPR036282">
    <property type="entry name" value="Glutathione-S-Trfase_C_sf"/>
</dbReference>
<dbReference type="PROSITE" id="PS50405">
    <property type="entry name" value="GST_CTER"/>
    <property type="match status" value="1"/>
</dbReference>
<dbReference type="OMA" id="HQADTAN"/>
<protein>
    <recommendedName>
        <fullName evidence="2">glutathione transferase</fullName>
        <ecNumber evidence="2">2.5.1.18</ecNumber>
    </recommendedName>
</protein>
<evidence type="ECO:0000256" key="1">
    <source>
        <dbReference type="ARBA" id="ARBA00010128"/>
    </source>
</evidence>
<dbReference type="CDD" id="cd03187">
    <property type="entry name" value="GST_C_Phi"/>
    <property type="match status" value="1"/>
</dbReference>
<evidence type="ECO:0000256" key="3">
    <source>
        <dbReference type="ARBA" id="ARBA00022679"/>
    </source>
</evidence>
<dbReference type="Gramene" id="ONK64276">
    <property type="protein sequence ID" value="ONK64276"/>
    <property type="gene ID" value="A4U43_C07F23980"/>
</dbReference>
<feature type="region of interest" description="Disordered" evidence="5">
    <location>
        <begin position="333"/>
        <end position="767"/>
    </location>
</feature>
<feature type="compositionally biased region" description="Basic and acidic residues" evidence="5">
    <location>
        <begin position="557"/>
        <end position="578"/>
    </location>
</feature>
<evidence type="ECO:0000256" key="2">
    <source>
        <dbReference type="ARBA" id="ARBA00012452"/>
    </source>
</evidence>
<dbReference type="InterPro" id="IPR036249">
    <property type="entry name" value="Thioredoxin-like_sf"/>
</dbReference>
<feature type="compositionally biased region" description="Polar residues" evidence="5">
    <location>
        <begin position="468"/>
        <end position="501"/>
    </location>
</feature>
<feature type="compositionally biased region" description="Basic and acidic residues" evidence="5">
    <location>
        <begin position="450"/>
        <end position="464"/>
    </location>
</feature>
<dbReference type="Pfam" id="PF02798">
    <property type="entry name" value="GST_N"/>
    <property type="match status" value="1"/>
</dbReference>
<name>A0A5P1EEF6_ASPOF</name>
<dbReference type="EMBL" id="CM007387">
    <property type="protein sequence ID" value="ONK64276.1"/>
    <property type="molecule type" value="Genomic_DNA"/>
</dbReference>
<reference evidence="9" key="1">
    <citation type="journal article" date="2017" name="Nat. Commun.">
        <title>The asparagus genome sheds light on the origin and evolution of a young Y chromosome.</title>
        <authorList>
            <person name="Harkess A."/>
            <person name="Zhou J."/>
            <person name="Xu C."/>
            <person name="Bowers J.E."/>
            <person name="Van der Hulst R."/>
            <person name="Ayyampalayam S."/>
            <person name="Mercati F."/>
            <person name="Riccardi P."/>
            <person name="McKain M.R."/>
            <person name="Kakrana A."/>
            <person name="Tang H."/>
            <person name="Ray J."/>
            <person name="Groenendijk J."/>
            <person name="Arikit S."/>
            <person name="Mathioni S.M."/>
            <person name="Nakano M."/>
            <person name="Shan H."/>
            <person name="Telgmann-Rauber A."/>
            <person name="Kanno A."/>
            <person name="Yue Z."/>
            <person name="Chen H."/>
            <person name="Li W."/>
            <person name="Chen Y."/>
            <person name="Xu X."/>
            <person name="Zhang Y."/>
            <person name="Luo S."/>
            <person name="Chen H."/>
            <person name="Gao J."/>
            <person name="Mao Z."/>
            <person name="Pires J.C."/>
            <person name="Luo M."/>
            <person name="Kudrna D."/>
            <person name="Wing R.A."/>
            <person name="Meyers B.C."/>
            <person name="Yi K."/>
            <person name="Kong H."/>
            <person name="Lavrijsen P."/>
            <person name="Sunseri F."/>
            <person name="Falavigna A."/>
            <person name="Ye Y."/>
            <person name="Leebens-Mack J.H."/>
            <person name="Chen G."/>
        </authorList>
    </citation>
    <scope>NUCLEOTIDE SEQUENCE [LARGE SCALE GENOMIC DNA]</scope>
    <source>
        <strain evidence="9">cv. DH0086</strain>
    </source>
</reference>